<accession>A0AAD8N7R4</accession>
<evidence type="ECO:0000313" key="2">
    <source>
        <dbReference type="Proteomes" id="UP001237642"/>
    </source>
</evidence>
<protein>
    <submittedName>
        <fullName evidence="1">Uncharacterized protein</fullName>
    </submittedName>
</protein>
<organism evidence="1 2">
    <name type="scientific">Heracleum sosnowskyi</name>
    <dbReference type="NCBI Taxonomy" id="360622"/>
    <lineage>
        <taxon>Eukaryota</taxon>
        <taxon>Viridiplantae</taxon>
        <taxon>Streptophyta</taxon>
        <taxon>Embryophyta</taxon>
        <taxon>Tracheophyta</taxon>
        <taxon>Spermatophyta</taxon>
        <taxon>Magnoliopsida</taxon>
        <taxon>eudicotyledons</taxon>
        <taxon>Gunneridae</taxon>
        <taxon>Pentapetalae</taxon>
        <taxon>asterids</taxon>
        <taxon>campanulids</taxon>
        <taxon>Apiales</taxon>
        <taxon>Apiaceae</taxon>
        <taxon>Apioideae</taxon>
        <taxon>apioid superclade</taxon>
        <taxon>Tordylieae</taxon>
        <taxon>Tordyliinae</taxon>
        <taxon>Heracleum</taxon>
    </lineage>
</organism>
<evidence type="ECO:0000313" key="1">
    <source>
        <dbReference type="EMBL" id="KAK1398971.1"/>
    </source>
</evidence>
<name>A0AAD8N7R4_9APIA</name>
<gene>
    <name evidence="1" type="ORF">POM88_008834</name>
</gene>
<dbReference type="EMBL" id="JAUIZM010000002">
    <property type="protein sequence ID" value="KAK1398971.1"/>
    <property type="molecule type" value="Genomic_DNA"/>
</dbReference>
<dbReference type="Proteomes" id="UP001237642">
    <property type="component" value="Unassembled WGS sequence"/>
</dbReference>
<reference evidence="1" key="1">
    <citation type="submission" date="2023-02" db="EMBL/GenBank/DDBJ databases">
        <title>Genome of toxic invasive species Heracleum sosnowskyi carries increased number of genes despite the absence of recent whole-genome duplications.</title>
        <authorList>
            <person name="Schelkunov M."/>
            <person name="Shtratnikova V."/>
            <person name="Makarenko M."/>
            <person name="Klepikova A."/>
            <person name="Omelchenko D."/>
            <person name="Novikova G."/>
            <person name="Obukhova E."/>
            <person name="Bogdanov V."/>
            <person name="Penin A."/>
            <person name="Logacheva M."/>
        </authorList>
    </citation>
    <scope>NUCLEOTIDE SEQUENCE</scope>
    <source>
        <strain evidence="1">Hsosn_3</strain>
        <tissue evidence="1">Leaf</tissue>
    </source>
</reference>
<sequence>MTWLIRDVDHRGGGSFGAETPDYGGNSDLFTIKLHIGVRMCELFYKLPKSAMDFGLFPLNFDSRVIEMCKLVEGSRLMYVYCETSEETQASQFLYTQCEYYVEPTPSIEFERK</sequence>
<reference evidence="1" key="2">
    <citation type="submission" date="2023-05" db="EMBL/GenBank/DDBJ databases">
        <authorList>
            <person name="Schelkunov M.I."/>
        </authorList>
    </citation>
    <scope>NUCLEOTIDE SEQUENCE</scope>
    <source>
        <strain evidence="1">Hsosn_3</strain>
        <tissue evidence="1">Leaf</tissue>
    </source>
</reference>
<proteinExistence type="predicted"/>
<dbReference type="AlphaFoldDB" id="A0AAD8N7R4"/>
<keyword evidence="2" id="KW-1185">Reference proteome</keyword>
<comment type="caution">
    <text evidence="1">The sequence shown here is derived from an EMBL/GenBank/DDBJ whole genome shotgun (WGS) entry which is preliminary data.</text>
</comment>